<dbReference type="Pfam" id="PF12222">
    <property type="entry name" value="PNGaseA"/>
    <property type="match status" value="1"/>
</dbReference>
<feature type="signal peptide" evidence="1">
    <location>
        <begin position="1"/>
        <end position="18"/>
    </location>
</feature>
<dbReference type="EMBL" id="MTKT01000813">
    <property type="protein sequence ID" value="OWM87396.1"/>
    <property type="molecule type" value="Genomic_DNA"/>
</dbReference>
<keyword evidence="1" id="KW-0732">Signal</keyword>
<dbReference type="GeneID" id="116188357"/>
<sequence length="604" mass="66945">MAALIFFLLLSTAGVSLSVSSSPASNPGRFLKSRSLLRPSAAPQQYFELDRPVPFNVIRPSCARRILRHSFANTINSPPYTTPYFPPRNSSKCAAPWSRAILEISASCRGNQYDRISALWLGGAELIRTSTAEPTADGVVWRVRKDVSRYSSLLSQHGLNVTMMLENIVNDEYTGVYHVKATIFFYKGTDINAPIGLPDQKINQKLASGNLELGHGNDNTLGLGAWDFYGPPADLIIPIASSGNKGFWYRIESESDTHSMQISIPRNTKRAVLELYVSYHGNDEFWYSNPPNSYIRTNNLTTGRGNGAYREVFIAIDGRFVGSEVPFPVVFTGGVNPLFWEPVVAIGAFNLPSYDIDLTPMLGFLLDGKQHEFSIGVTHGISYWLVDANLHLWVDPYAKIVVAKPVLYDVPALSVVRSSQFKQLDGLFMVEAKRKVRVAGWIISDAGNLTVMIVNKYSLRSSIQFQASGTYKLVKQKIKAKRETRIVNGCGAIVARSVFKGKYPLSVITKSLPGLEQDTNMLITNVSHAQDEKFSSGEFSYSVRNGQDSDGWMLVKDHEVLKGRANTTQIYSYRDSMFCYFRSVAASDGILVGDYSTFLCPSSS</sequence>
<dbReference type="EMBL" id="PGOL01002599">
    <property type="protein sequence ID" value="PKI46699.1"/>
    <property type="molecule type" value="Genomic_DNA"/>
</dbReference>
<feature type="domain" description="Peptide N-acetyl-beta-D-glucosaminyl asparaginase amidase A N-terminal" evidence="2">
    <location>
        <begin position="60"/>
        <end position="399"/>
    </location>
</feature>
<accession>A0A218XRV7</accession>
<gene>
    <name evidence="3" type="ORF">CDL15_Pgr022507</name>
    <name evidence="4" type="ORF">CRG98_033041</name>
</gene>
<reference evidence="3" key="2">
    <citation type="submission" date="2017-06" db="EMBL/GenBank/DDBJ databases">
        <title>The pomegranate genome and the genomics of punicalagin biosynthesis.</title>
        <authorList>
            <person name="Xu C."/>
        </authorList>
    </citation>
    <scope>NUCLEOTIDE SEQUENCE [LARGE SCALE GENOMIC DNA]</scope>
    <source>
        <tissue evidence="3">Fresh leaf</tissue>
    </source>
</reference>
<dbReference type="Proteomes" id="UP000233551">
    <property type="component" value="Unassembled WGS sequence"/>
</dbReference>
<evidence type="ECO:0000313" key="6">
    <source>
        <dbReference type="Proteomes" id="UP000233551"/>
    </source>
</evidence>
<dbReference type="STRING" id="22663.A0A218XRV7"/>
<evidence type="ECO:0000313" key="5">
    <source>
        <dbReference type="Proteomes" id="UP000197138"/>
    </source>
</evidence>
<evidence type="ECO:0000259" key="2">
    <source>
        <dbReference type="Pfam" id="PF12222"/>
    </source>
</evidence>
<keyword evidence="6" id="KW-1185">Reference proteome</keyword>
<organism evidence="3 5">
    <name type="scientific">Punica granatum</name>
    <name type="common">Pomegranate</name>
    <dbReference type="NCBI Taxonomy" id="22663"/>
    <lineage>
        <taxon>Eukaryota</taxon>
        <taxon>Viridiplantae</taxon>
        <taxon>Streptophyta</taxon>
        <taxon>Embryophyta</taxon>
        <taxon>Tracheophyta</taxon>
        <taxon>Spermatophyta</taxon>
        <taxon>Magnoliopsida</taxon>
        <taxon>eudicotyledons</taxon>
        <taxon>Gunneridae</taxon>
        <taxon>Pentapetalae</taxon>
        <taxon>rosids</taxon>
        <taxon>malvids</taxon>
        <taxon>Myrtales</taxon>
        <taxon>Lythraceae</taxon>
        <taxon>Punica</taxon>
    </lineage>
</organism>
<evidence type="ECO:0000313" key="3">
    <source>
        <dbReference type="EMBL" id="OWM87396.1"/>
    </source>
</evidence>
<evidence type="ECO:0000313" key="4">
    <source>
        <dbReference type="EMBL" id="PKI46699.1"/>
    </source>
</evidence>
<comment type="caution">
    <text evidence="3">The sequence shown here is derived from an EMBL/GenBank/DDBJ whole genome shotgun (WGS) entry which is preliminary data.</text>
</comment>
<evidence type="ECO:0000256" key="1">
    <source>
        <dbReference type="SAM" id="SignalP"/>
    </source>
</evidence>
<proteinExistence type="predicted"/>
<reference evidence="5" key="1">
    <citation type="journal article" date="2017" name="Plant J.">
        <title>The pomegranate (Punica granatum L.) genome and the genomics of punicalagin biosynthesis.</title>
        <authorList>
            <person name="Qin G."/>
            <person name="Xu C."/>
            <person name="Ming R."/>
            <person name="Tang H."/>
            <person name="Guyot R."/>
            <person name="Kramer E.M."/>
            <person name="Hu Y."/>
            <person name="Yi X."/>
            <person name="Qi Y."/>
            <person name="Xu X."/>
            <person name="Gao Z."/>
            <person name="Pan H."/>
            <person name="Jian J."/>
            <person name="Tian Y."/>
            <person name="Yue Z."/>
            <person name="Xu Y."/>
        </authorList>
    </citation>
    <scope>NUCLEOTIDE SEQUENCE [LARGE SCALE GENOMIC DNA]</scope>
    <source>
        <strain evidence="5">cv. Dabenzi</strain>
    </source>
</reference>
<dbReference type="InterPro" id="IPR056948">
    <property type="entry name" value="PNGaseA_N"/>
</dbReference>
<feature type="chain" id="PRO_5014072014" description="Peptide N-acetyl-beta-D-glucosaminyl asparaginase amidase A N-terminal domain-containing protein" evidence="1">
    <location>
        <begin position="19"/>
        <end position="604"/>
    </location>
</feature>
<dbReference type="AlphaFoldDB" id="A0A218XRV7"/>
<reference evidence="4 6" key="3">
    <citation type="submission" date="2017-11" db="EMBL/GenBank/DDBJ databases">
        <title>De-novo sequencing of pomegranate (Punica granatum L.) genome.</title>
        <authorList>
            <person name="Akparov Z."/>
            <person name="Amiraslanov A."/>
            <person name="Hajiyeva S."/>
            <person name="Abbasov M."/>
            <person name="Kaur K."/>
            <person name="Hamwieh A."/>
            <person name="Solovyev V."/>
            <person name="Salamov A."/>
            <person name="Braich B."/>
            <person name="Kosarev P."/>
            <person name="Mahmoud A."/>
            <person name="Hajiyev E."/>
            <person name="Babayeva S."/>
            <person name="Izzatullayeva V."/>
            <person name="Mammadov A."/>
            <person name="Mammadov A."/>
            <person name="Sharifova S."/>
            <person name="Ojaghi J."/>
            <person name="Eynullazada K."/>
            <person name="Bayramov B."/>
            <person name="Abdulazimova A."/>
            <person name="Shahmuradov I."/>
        </authorList>
    </citation>
    <scope>NUCLEOTIDE SEQUENCE [LARGE SCALE GENOMIC DNA]</scope>
    <source>
        <strain evidence="4">AG2017</strain>
        <strain evidence="6">cv. AG2017</strain>
        <tissue evidence="4">Leaf</tissue>
    </source>
</reference>
<dbReference type="OrthoDB" id="1612078at2759"/>
<dbReference type="Proteomes" id="UP000197138">
    <property type="component" value="Unassembled WGS sequence"/>
</dbReference>
<dbReference type="PANTHER" id="PTHR31104">
    <property type="entry name" value="PEPTIDE-N4-(N-ACETYL-BETA-GLUCOSAMINYL)ASPARAGINE AMIDASE A PROTEIN"/>
    <property type="match status" value="1"/>
</dbReference>
<protein>
    <recommendedName>
        <fullName evidence="2">Peptide N-acetyl-beta-D-glucosaminyl asparaginase amidase A N-terminal domain-containing protein</fullName>
    </recommendedName>
</protein>
<dbReference type="InterPro" id="IPR021102">
    <property type="entry name" value="PNGase_A"/>
</dbReference>
<name>A0A218XRV7_PUNGR</name>